<dbReference type="PANTHER" id="PTHR43004">
    <property type="entry name" value="TRK SYSTEM POTASSIUM UPTAKE PROTEIN"/>
    <property type="match status" value="1"/>
</dbReference>
<dbReference type="PANTHER" id="PTHR43004:SF19">
    <property type="entry name" value="BINDING MONOOXYGENASE, PUTATIVE (JCVI)-RELATED"/>
    <property type="match status" value="1"/>
</dbReference>
<accession>A0A562ZNF4</accession>
<protein>
    <submittedName>
        <fullName evidence="5">Monooxygenase</fullName>
    </submittedName>
</protein>
<dbReference type="Gene3D" id="3.50.50.60">
    <property type="entry name" value="FAD/NAD(P)-binding domain"/>
    <property type="match status" value="1"/>
</dbReference>
<keyword evidence="3" id="KW-0274">FAD</keyword>
<dbReference type="RefSeq" id="WP_145894548.1">
    <property type="nucleotide sequence ID" value="NZ_VOBQ01000014.1"/>
</dbReference>
<dbReference type="NCBIfam" id="NF004780">
    <property type="entry name" value="PRK06126.1"/>
    <property type="match status" value="1"/>
</dbReference>
<dbReference type="Proteomes" id="UP000318199">
    <property type="component" value="Unassembled WGS sequence"/>
</dbReference>
<name>A0A562ZNF4_9BURK</name>
<keyword evidence="6" id="KW-1185">Reference proteome</keyword>
<sequence length="551" mass="60702">MARDEVLQADVLVVGAGPVGLTLAMDLAGRGVKVAIAEIRRYAEPPNVKCNHVAARTMERFRRLGVAQKVRAAGLPPDHSNDVVFRTSVCGTELTRIPIPGRAERYTSREGPDTWWPTPEPPHRINQLFLEPILLEHAAALPGIQLLNRTQVTSFVQDAEGVEAVALDLDTGEERQIHARYLVGCDGGSSSVRKSIGAKLEGTPVIQRVQSTYIRAPGLLERIPGKPAWSYYSVNPRRCGTVFAIDGHTTWLVHNHLNVDEPEFDSIDRDWSIRQILGVDDRFEYEVISKEDWVGRRLVATRFRDRRVFIAGDAAHLWVPYAGYGMNAGIADALHLSWLLGARLQGWGEEALLAAYEAERQPITEQVSQFAMDHAQKMMKARRAVPANIEADDADGARARAEVGEEAYALNVQQFCCAGLNFGYYYEGSPIIAADGEAPPPYSMGDFTPSTVPGCRAPHFWLNDGRSLYDAFGPGYTLLRLKAEADIAPLVEAARQRRVPLQVVELAGEPAPEAYRHALLLCREDQHVAWRGDAAPADALVLIDRLRGAAG</sequence>
<dbReference type="InterPro" id="IPR050641">
    <property type="entry name" value="RIFMO-like"/>
</dbReference>
<dbReference type="PRINTS" id="PR00420">
    <property type="entry name" value="RNGMNOXGNASE"/>
</dbReference>
<evidence type="ECO:0000256" key="2">
    <source>
        <dbReference type="ARBA" id="ARBA00022630"/>
    </source>
</evidence>
<evidence type="ECO:0000256" key="1">
    <source>
        <dbReference type="ARBA" id="ARBA00001974"/>
    </source>
</evidence>
<proteinExistence type="predicted"/>
<dbReference type="InterPro" id="IPR002938">
    <property type="entry name" value="FAD-bd"/>
</dbReference>
<dbReference type="Pfam" id="PF21274">
    <property type="entry name" value="Rng_hyd_C"/>
    <property type="match status" value="1"/>
</dbReference>
<dbReference type="GO" id="GO:0016709">
    <property type="term" value="F:oxidoreductase activity, acting on paired donors, with incorporation or reduction of molecular oxygen, NAD(P)H as one donor, and incorporation of one atom of oxygen"/>
    <property type="evidence" value="ECO:0007669"/>
    <property type="project" value="UniProtKB-ARBA"/>
</dbReference>
<keyword evidence="5" id="KW-0560">Oxidoreductase</keyword>
<evidence type="ECO:0000313" key="6">
    <source>
        <dbReference type="Proteomes" id="UP000318199"/>
    </source>
</evidence>
<evidence type="ECO:0000256" key="3">
    <source>
        <dbReference type="ARBA" id="ARBA00022827"/>
    </source>
</evidence>
<dbReference type="OrthoDB" id="3443359at2"/>
<dbReference type="SUPFAM" id="SSF51905">
    <property type="entry name" value="FAD/NAD(P)-binding domain"/>
    <property type="match status" value="1"/>
</dbReference>
<organism evidence="5 6">
    <name type="scientific">Caenimonas sedimenti</name>
    <dbReference type="NCBI Taxonomy" id="2596921"/>
    <lineage>
        <taxon>Bacteria</taxon>
        <taxon>Pseudomonadati</taxon>
        <taxon>Pseudomonadota</taxon>
        <taxon>Betaproteobacteria</taxon>
        <taxon>Burkholderiales</taxon>
        <taxon>Comamonadaceae</taxon>
        <taxon>Caenimonas</taxon>
    </lineage>
</organism>
<comment type="cofactor">
    <cofactor evidence="1">
        <name>FAD</name>
        <dbReference type="ChEBI" id="CHEBI:57692"/>
    </cofactor>
</comment>
<feature type="domain" description="FAD-binding" evidence="4">
    <location>
        <begin position="9"/>
        <end position="371"/>
    </location>
</feature>
<dbReference type="Gene3D" id="3.30.9.10">
    <property type="entry name" value="D-Amino Acid Oxidase, subunit A, domain 2"/>
    <property type="match status" value="1"/>
</dbReference>
<gene>
    <name evidence="5" type="ORF">FN976_18645</name>
</gene>
<dbReference type="AlphaFoldDB" id="A0A562ZNF4"/>
<dbReference type="GO" id="GO:0071949">
    <property type="term" value="F:FAD binding"/>
    <property type="evidence" value="ECO:0007669"/>
    <property type="project" value="InterPro"/>
</dbReference>
<keyword evidence="2" id="KW-0285">Flavoprotein</keyword>
<keyword evidence="5" id="KW-0503">Monooxygenase</keyword>
<evidence type="ECO:0000259" key="4">
    <source>
        <dbReference type="Pfam" id="PF01494"/>
    </source>
</evidence>
<dbReference type="EMBL" id="VOBQ01000014">
    <property type="protein sequence ID" value="TWO69835.1"/>
    <property type="molecule type" value="Genomic_DNA"/>
</dbReference>
<reference evidence="5 6" key="1">
    <citation type="submission" date="2019-07" db="EMBL/GenBank/DDBJ databases">
        <title>Caenimonas sedimenti sp. nov., isolated from activated sludge.</title>
        <authorList>
            <person name="Xu J."/>
        </authorList>
    </citation>
    <scope>NUCLEOTIDE SEQUENCE [LARGE SCALE GENOMIC DNA]</scope>
    <source>
        <strain evidence="5 6">HX-9-20</strain>
    </source>
</reference>
<comment type="caution">
    <text evidence="5">The sequence shown here is derived from an EMBL/GenBank/DDBJ whole genome shotgun (WGS) entry which is preliminary data.</text>
</comment>
<dbReference type="Gene3D" id="3.40.30.120">
    <property type="match status" value="1"/>
</dbReference>
<evidence type="ECO:0000313" key="5">
    <source>
        <dbReference type="EMBL" id="TWO69835.1"/>
    </source>
</evidence>
<dbReference type="Pfam" id="PF01494">
    <property type="entry name" value="FAD_binding_3"/>
    <property type="match status" value="1"/>
</dbReference>
<dbReference type="InterPro" id="IPR036188">
    <property type="entry name" value="FAD/NAD-bd_sf"/>
</dbReference>